<evidence type="ECO:0000259" key="3">
    <source>
        <dbReference type="Pfam" id="PF02538"/>
    </source>
</evidence>
<evidence type="ECO:0000259" key="2">
    <source>
        <dbReference type="Pfam" id="PF01968"/>
    </source>
</evidence>
<feature type="domain" description="Hydantoinase A/oxoprolinase" evidence="2">
    <location>
        <begin position="209"/>
        <end position="494"/>
    </location>
</feature>
<dbReference type="GO" id="GO:0017168">
    <property type="term" value="F:5-oxoprolinase (ATP-hydrolyzing) activity"/>
    <property type="evidence" value="ECO:0007669"/>
    <property type="project" value="TreeGrafter"/>
</dbReference>
<gene>
    <name evidence="6" type="ORF">K505DRAFT_17921</name>
</gene>
<dbReference type="InterPro" id="IPR045079">
    <property type="entry name" value="Oxoprolinase-like"/>
</dbReference>
<dbReference type="PANTHER" id="PTHR11365">
    <property type="entry name" value="5-OXOPROLINASE RELATED"/>
    <property type="match status" value="1"/>
</dbReference>
<name>A0A6A6XG56_9PLEO</name>
<dbReference type="EMBL" id="MU001868">
    <property type="protein sequence ID" value="KAF2795124.1"/>
    <property type="molecule type" value="Genomic_DNA"/>
</dbReference>
<dbReference type="Pfam" id="PF01968">
    <property type="entry name" value="Hydantoinase_A"/>
    <property type="match status" value="1"/>
</dbReference>
<proteinExistence type="inferred from homology"/>
<dbReference type="PANTHER" id="PTHR11365:SF23">
    <property type="entry name" value="HYPOTHETICAL 5-OXOPROLINASE (EUROFUNG)-RELATED"/>
    <property type="match status" value="1"/>
</dbReference>
<sequence length="1360" mass="148440">MAPGYRLGVDVGGTFTDVCVITPDGQMVRAKVLTNTSDQSIGVQEGVLKARAILKEKYNWEGKFEYIHHGTTTGTNAILEGKGAKAGLIVTAGHKDILTVRRSQIPGGLGAWINFVQPPPIVPLERTVEAVERVTIGGEVFKALDEKVFRESLADLKRQKPEAISVSLLNSFSNNIHENRIREILHEEFPGVEVVTSTDVLPEIQEYERTVTTTANAIVKPVVKRYMQNLQKMLKDDTDTIRILKSDGDLTSVDIAGELPVHILMSGPAGGVKAVSHLVAKNTPYKNLITLDMGGTSTDCALLSGSDVIIRRETNVGPLAVKAPSVDVRTVGAGGGSIAIYNDFTKQLRVGPESSGATPGPAAYGKGGTQATVTDANLTLGYLPSKLLGGAFKLDVAAAASAVESIAKQMGMETTTAAEGIISLVNEAMHGALRLVSVEQGFDPRDFALVAFGGAGPLHANSLGKLLGSWPVIVPPSPGILCAQGDATTKMSHEQSCTYIKLFSDITTADLAASLGELKDACMKTMKEALGNDNAPLKIGYQSDMRYKGQAMTLTVDFNDDDLKDTQGLLKTLRIKFGGMHEQQFGFSHDDAELETMRMRAKVVDASEEVAISSIEKSESSTPPEEAVVMKQEITYEGKKVEATFWDRSKLMKAGIIIPGPAVVTEMDSNTLILPGYVGEIDSMGNILISPEEKAPEQKTVHTKESAQQLIKEQPIISTLISSALGSIRQEMDTLMLRCAMSPAIREQQDEFNVITNTRGQMLVGQFGSFITQFLNGWKGTVEEGDIFVTNDVYQIDGAVSHLNDVIVLLPIYHEHKLIGWAANFGHLTDVQGKVPGSMSINAGTIFEDGLQIPIVKLYDKGVYNKALTDVFFRNSRQPEWFQSDLVALVAACKTAAARVCELCERYGVELYEAATDDLLEQNRVAIKTIIDTKIGNEKSSFTDFIDDDGNGIGPYAIACTMQKEGDKLVFDWDGTSPQSNTSMNFYLSITMFKMFIGYYLLAVYDPHCVVNDGFHDLIEIRIPTGTILRPVRPAALSCRTHLLGRVMDVMQALFGQRNPAYRCAAGFSDSPHLFYSGFKPDGEWFLLYQIGFGGVPARPIGDGPDCHCLFPAIKSIPTENIELYFPLILEANEALADSGGPGYFRGGNAQRTLYRFLSEGEVSIHDDRWLIKPWGVNGGSPGSRSKKALYTNNSYGTDKEKENTVLLQSKQDHVHVLPGDVLEWITWGGGGLGDPLTRPAHIVATEVHRKLVTVAGAANNYGVVVRPSDFSVNEGATTELRQKMREDRKGTGYTEELSYDRGGKMKELMERCEEETGLPAPKPQWIKNPYGPHVGLPYVKEWYKRMREKGLEGWDFQTS</sequence>
<keyword evidence="7" id="KW-1185">Reference proteome</keyword>
<evidence type="ECO:0008006" key="8">
    <source>
        <dbReference type="Google" id="ProtNLM"/>
    </source>
</evidence>
<protein>
    <recommendedName>
        <fullName evidence="8">Hydantoinase/oxoprolinase</fullName>
    </recommendedName>
</protein>
<accession>A0A6A6XG56</accession>
<organism evidence="6 7">
    <name type="scientific">Melanomma pulvis-pyrius CBS 109.77</name>
    <dbReference type="NCBI Taxonomy" id="1314802"/>
    <lineage>
        <taxon>Eukaryota</taxon>
        <taxon>Fungi</taxon>
        <taxon>Dikarya</taxon>
        <taxon>Ascomycota</taxon>
        <taxon>Pezizomycotina</taxon>
        <taxon>Dothideomycetes</taxon>
        <taxon>Pleosporomycetidae</taxon>
        <taxon>Pleosporales</taxon>
        <taxon>Melanommataceae</taxon>
        <taxon>Melanomma</taxon>
    </lineage>
</organism>
<evidence type="ECO:0000259" key="5">
    <source>
        <dbReference type="Pfam" id="PF19278"/>
    </source>
</evidence>
<dbReference type="InterPro" id="IPR003692">
    <property type="entry name" value="Hydantoinase_B"/>
</dbReference>
<dbReference type="Pfam" id="PF02538">
    <property type="entry name" value="Hydantoinase_B"/>
    <property type="match status" value="1"/>
</dbReference>
<dbReference type="InterPro" id="IPR002821">
    <property type="entry name" value="Hydantoinase_A"/>
</dbReference>
<dbReference type="Pfam" id="PF05378">
    <property type="entry name" value="Hydant_A_N"/>
    <property type="match status" value="1"/>
</dbReference>
<evidence type="ECO:0000259" key="4">
    <source>
        <dbReference type="Pfam" id="PF05378"/>
    </source>
</evidence>
<dbReference type="Pfam" id="PF19278">
    <property type="entry name" value="Hydant_A_C"/>
    <property type="match status" value="1"/>
</dbReference>
<feature type="domain" description="Hydantoinase/oxoprolinase N-terminal" evidence="4">
    <location>
        <begin position="6"/>
        <end position="188"/>
    </location>
</feature>
<dbReference type="GO" id="GO:0005829">
    <property type="term" value="C:cytosol"/>
    <property type="evidence" value="ECO:0007669"/>
    <property type="project" value="TreeGrafter"/>
</dbReference>
<dbReference type="GO" id="GO:0006749">
    <property type="term" value="P:glutathione metabolic process"/>
    <property type="evidence" value="ECO:0007669"/>
    <property type="project" value="TreeGrafter"/>
</dbReference>
<evidence type="ECO:0000313" key="6">
    <source>
        <dbReference type="EMBL" id="KAF2795124.1"/>
    </source>
</evidence>
<feature type="domain" description="Acetophenone carboxylase-like C-terminal" evidence="5">
    <location>
        <begin position="511"/>
        <end position="675"/>
    </location>
</feature>
<dbReference type="InterPro" id="IPR008040">
    <property type="entry name" value="Hydant_A_N"/>
</dbReference>
<dbReference type="OrthoDB" id="5404895at2759"/>
<feature type="domain" description="Hydantoinase B/oxoprolinase" evidence="3">
    <location>
        <begin position="715"/>
        <end position="1236"/>
    </location>
</feature>
<evidence type="ECO:0000256" key="1">
    <source>
        <dbReference type="ARBA" id="ARBA00010403"/>
    </source>
</evidence>
<evidence type="ECO:0000313" key="7">
    <source>
        <dbReference type="Proteomes" id="UP000799757"/>
    </source>
</evidence>
<dbReference type="InterPro" id="IPR049517">
    <property type="entry name" value="ACX-like_C"/>
</dbReference>
<dbReference type="Proteomes" id="UP000799757">
    <property type="component" value="Unassembled WGS sequence"/>
</dbReference>
<comment type="similarity">
    <text evidence="1">Belongs to the oxoprolinase family.</text>
</comment>
<reference evidence="6" key="1">
    <citation type="journal article" date="2020" name="Stud. Mycol.">
        <title>101 Dothideomycetes genomes: a test case for predicting lifestyles and emergence of pathogens.</title>
        <authorList>
            <person name="Haridas S."/>
            <person name="Albert R."/>
            <person name="Binder M."/>
            <person name="Bloem J."/>
            <person name="Labutti K."/>
            <person name="Salamov A."/>
            <person name="Andreopoulos B."/>
            <person name="Baker S."/>
            <person name="Barry K."/>
            <person name="Bills G."/>
            <person name="Bluhm B."/>
            <person name="Cannon C."/>
            <person name="Castanera R."/>
            <person name="Culley D."/>
            <person name="Daum C."/>
            <person name="Ezra D."/>
            <person name="Gonzalez J."/>
            <person name="Henrissat B."/>
            <person name="Kuo A."/>
            <person name="Liang C."/>
            <person name="Lipzen A."/>
            <person name="Lutzoni F."/>
            <person name="Magnuson J."/>
            <person name="Mondo S."/>
            <person name="Nolan M."/>
            <person name="Ohm R."/>
            <person name="Pangilinan J."/>
            <person name="Park H.-J."/>
            <person name="Ramirez L."/>
            <person name="Alfaro M."/>
            <person name="Sun H."/>
            <person name="Tritt A."/>
            <person name="Yoshinaga Y."/>
            <person name="Zwiers L.-H."/>
            <person name="Turgeon B."/>
            <person name="Goodwin S."/>
            <person name="Spatafora J."/>
            <person name="Crous P."/>
            <person name="Grigoriev I."/>
        </authorList>
    </citation>
    <scope>NUCLEOTIDE SEQUENCE</scope>
    <source>
        <strain evidence="6">CBS 109.77</strain>
    </source>
</reference>